<organism evidence="6 7">
    <name type="scientific">Sus scrofa</name>
    <name type="common">Pig</name>
    <dbReference type="NCBI Taxonomy" id="9823"/>
    <lineage>
        <taxon>Eukaryota</taxon>
        <taxon>Metazoa</taxon>
        <taxon>Chordata</taxon>
        <taxon>Craniata</taxon>
        <taxon>Vertebrata</taxon>
        <taxon>Euteleostomi</taxon>
        <taxon>Mammalia</taxon>
        <taxon>Eutheria</taxon>
        <taxon>Laurasiatheria</taxon>
        <taxon>Artiodactyla</taxon>
        <taxon>Suina</taxon>
        <taxon>Suidae</taxon>
        <taxon>Sus</taxon>
    </lineage>
</organism>
<feature type="compositionally biased region" description="Basic and acidic residues" evidence="4">
    <location>
        <begin position="263"/>
        <end position="280"/>
    </location>
</feature>
<feature type="compositionally biased region" description="Basic and acidic residues" evidence="4">
    <location>
        <begin position="305"/>
        <end position="319"/>
    </location>
</feature>
<dbReference type="Proteomes" id="UP000694722">
    <property type="component" value="Unplaced"/>
</dbReference>
<sequence length="401" mass="43556">RGVERECCPRPTAHLGGWPCRSHAGATHSRSAPREGAAFVSAWFPRLNTFPAPGLHPPTCREAEQGQLVPQAGQAQNSGSKEHGFIVGVRGHQESAASASRQARLLLTLHSLPGVPDPEEAPCQDRRRQTQQHPRHFHAGRSAAPAQERGCSRAGLRRENRARGSCVPSVSRSCRPAPTAGGFKRRAGCARTRTPPSTSLRLPLLDAASASSAARPASGPAEPLAVHTVPWTSAGSVCKGPRRPEPQERRSGYEQFHPGPSPVDHDSLESKRPRLEQVSDSHFQRISAAVLPLVHTLPEGLRSSADAKKDPAFGVKHEAPSSPLSGQPCGDDQNASPSKLSKEELIQSMDRVDREIAKVEQQILKLKKKQVSVWFDCLPESRNLCVSLRKITLSFRSFNFM</sequence>
<name>A0A8D1EZX9_PIG</name>
<dbReference type="Pfam" id="PF15784">
    <property type="entry name" value="GPS2_interact"/>
    <property type="match status" value="1"/>
</dbReference>
<accession>A0A8D1EZX9</accession>
<feature type="domain" description="N-CoR GPS2-interacting" evidence="5">
    <location>
        <begin position="316"/>
        <end position="370"/>
    </location>
</feature>
<evidence type="ECO:0000313" key="6">
    <source>
        <dbReference type="Ensembl" id="ENSSSCP00040027880.1"/>
    </source>
</evidence>
<evidence type="ECO:0000256" key="3">
    <source>
        <dbReference type="SAM" id="Coils"/>
    </source>
</evidence>
<comment type="similarity">
    <text evidence="1">Belongs to the N-CoR nuclear receptor corepressors family.</text>
</comment>
<evidence type="ECO:0000259" key="5">
    <source>
        <dbReference type="Pfam" id="PF15784"/>
    </source>
</evidence>
<dbReference type="PANTHER" id="PTHR13992:SF5">
    <property type="entry name" value="NUCLEAR RECEPTOR COREPRESSOR 1"/>
    <property type="match status" value="1"/>
</dbReference>
<reference evidence="6" key="1">
    <citation type="submission" date="2025-08" db="UniProtKB">
        <authorList>
            <consortium name="Ensembl"/>
        </authorList>
    </citation>
    <scope>IDENTIFICATION</scope>
</reference>
<feature type="region of interest" description="Disordered" evidence="4">
    <location>
        <begin position="113"/>
        <end position="203"/>
    </location>
</feature>
<dbReference type="PANTHER" id="PTHR13992">
    <property type="entry name" value="NUCLEAR RECEPTOR CO-REPRESSOR RELATED NCOR"/>
    <property type="match status" value="1"/>
</dbReference>
<dbReference type="Ensembl" id="ENSSSCT00040065789.1">
    <property type="protein sequence ID" value="ENSSSCP00040027880.1"/>
    <property type="gene ID" value="ENSSSCG00040048826.1"/>
</dbReference>
<feature type="coiled-coil region" evidence="3">
    <location>
        <begin position="342"/>
        <end position="369"/>
    </location>
</feature>
<dbReference type="AlphaFoldDB" id="A0A8D1EZX9"/>
<feature type="region of interest" description="Disordered" evidence="4">
    <location>
        <begin position="304"/>
        <end position="341"/>
    </location>
</feature>
<protein>
    <recommendedName>
        <fullName evidence="5">N-CoR GPS2-interacting domain-containing protein</fullName>
    </recommendedName>
</protein>
<feature type="compositionally biased region" description="Basic residues" evidence="4">
    <location>
        <begin position="129"/>
        <end position="139"/>
    </location>
</feature>
<dbReference type="Gene3D" id="1.20.5.430">
    <property type="match status" value="1"/>
</dbReference>
<feature type="compositionally biased region" description="Basic and acidic residues" evidence="4">
    <location>
        <begin position="242"/>
        <end position="252"/>
    </location>
</feature>
<dbReference type="InterPro" id="IPR031557">
    <property type="entry name" value="N-CoR_GPS2_interact"/>
</dbReference>
<dbReference type="InterPro" id="IPR051571">
    <property type="entry name" value="N-CoR_corepressor"/>
</dbReference>
<evidence type="ECO:0000256" key="1">
    <source>
        <dbReference type="ARBA" id="ARBA00010097"/>
    </source>
</evidence>
<keyword evidence="2 3" id="KW-0175">Coiled coil</keyword>
<evidence type="ECO:0000313" key="7">
    <source>
        <dbReference type="Proteomes" id="UP000694722"/>
    </source>
</evidence>
<feature type="compositionally biased region" description="Low complexity" evidence="4">
    <location>
        <begin position="191"/>
        <end position="203"/>
    </location>
</feature>
<evidence type="ECO:0000256" key="2">
    <source>
        <dbReference type="ARBA" id="ARBA00023054"/>
    </source>
</evidence>
<proteinExistence type="inferred from homology"/>
<evidence type="ECO:0000256" key="4">
    <source>
        <dbReference type="SAM" id="MobiDB-lite"/>
    </source>
</evidence>
<feature type="region of interest" description="Disordered" evidence="4">
    <location>
        <begin position="233"/>
        <end position="280"/>
    </location>
</feature>